<dbReference type="AlphaFoldDB" id="A0A448L582"/>
<reference evidence="1 2" key="1">
    <citation type="submission" date="2018-12" db="EMBL/GenBank/DDBJ databases">
        <authorList>
            <consortium name="Pathogen Informatics"/>
        </authorList>
    </citation>
    <scope>NUCLEOTIDE SEQUENCE [LARGE SCALE GENOMIC DNA]</scope>
    <source>
        <strain evidence="1 2">NCTC13071</strain>
    </source>
</reference>
<dbReference type="KEGG" id="poc:NCTC13071_01133"/>
<sequence length="136" mass="15808">MARKISLALYQLSINRKGNRDDRIVLSDFMNGFDIIDIANELFNTLRYNSVNEDVAQNRDEEKFFRIMKRDGRDLLFTDGRYISGIIETGDCGTEENMVNVLTGEATHTKSVNEALLIPFYFLFMFLKILKLLFCF</sequence>
<protein>
    <submittedName>
        <fullName evidence="1">Uncharacterized protein</fullName>
    </submittedName>
</protein>
<dbReference type="EMBL" id="LR134384">
    <property type="protein sequence ID" value="VEH15138.1"/>
    <property type="molecule type" value="Genomic_DNA"/>
</dbReference>
<proteinExistence type="predicted"/>
<dbReference type="RefSeq" id="WP_018919943.1">
    <property type="nucleotide sequence ID" value="NZ_LR134384.1"/>
</dbReference>
<evidence type="ECO:0000313" key="2">
    <source>
        <dbReference type="Proteomes" id="UP000274578"/>
    </source>
</evidence>
<evidence type="ECO:0000313" key="1">
    <source>
        <dbReference type="EMBL" id="VEH15138.1"/>
    </source>
</evidence>
<gene>
    <name evidence="1" type="ORF">NCTC13071_01133</name>
</gene>
<accession>A0A448L582</accession>
<dbReference type="Proteomes" id="UP000274578">
    <property type="component" value="Chromosome 1"/>
</dbReference>
<dbReference type="GeneID" id="85011988"/>
<name>A0A448L582_9BACT</name>
<organism evidence="1 2">
    <name type="scientific">Segatella oris</name>
    <dbReference type="NCBI Taxonomy" id="28135"/>
    <lineage>
        <taxon>Bacteria</taxon>
        <taxon>Pseudomonadati</taxon>
        <taxon>Bacteroidota</taxon>
        <taxon>Bacteroidia</taxon>
        <taxon>Bacteroidales</taxon>
        <taxon>Prevotellaceae</taxon>
        <taxon>Segatella</taxon>
    </lineage>
</organism>